<dbReference type="Gene3D" id="2.30.30.30">
    <property type="match status" value="1"/>
</dbReference>
<evidence type="ECO:0008006" key="7">
    <source>
        <dbReference type="Google" id="ProtNLM"/>
    </source>
</evidence>
<dbReference type="PANTHER" id="PTHR12903">
    <property type="entry name" value="MITOCHONDRIAL RIBOSOMAL PROTEIN L24"/>
    <property type="match status" value="1"/>
</dbReference>
<dbReference type="SUPFAM" id="SSF50104">
    <property type="entry name" value="Translation proteins SH3-like domain"/>
    <property type="match status" value="1"/>
</dbReference>
<dbReference type="InterPro" id="IPR041988">
    <property type="entry name" value="Ribosomal_uL24_KOW"/>
</dbReference>
<dbReference type="GO" id="GO:0006412">
    <property type="term" value="P:translation"/>
    <property type="evidence" value="ECO:0007669"/>
    <property type="project" value="InterPro"/>
</dbReference>
<proteinExistence type="inferred from homology"/>
<name>A0AA40JZL9_9PEZI</name>
<protein>
    <recommendedName>
        <fullName evidence="7">KOW domain-containing protein</fullName>
    </recommendedName>
</protein>
<evidence type="ECO:0000256" key="3">
    <source>
        <dbReference type="ARBA" id="ARBA00023274"/>
    </source>
</evidence>
<keyword evidence="3" id="KW-0687">Ribonucleoprotein</keyword>
<evidence type="ECO:0000256" key="4">
    <source>
        <dbReference type="SAM" id="MobiDB-lite"/>
    </source>
</evidence>
<gene>
    <name evidence="5" type="ORF">B0T18DRAFT_431850</name>
</gene>
<sequence>MENIIRRVRIAERVVARRAKKVNYQKKGADRRQETFSVKNVLQEARVHLMEARKARRDAWELGPLAPRRDISFVREGGVYYGTLSTEHAGLTIKTLTEEQKRARVAWCGTPGFVCLELGDRVVVLDGPYRNTISVIRKINKDNMTVTLDQNTAVNQTMPAFVSRDQAGPVEPWEAPIPISSVRLVHPLRDPATGSVRDVIIRELRPFNRDFDRPTREWTFDRVIPGENVVIPWPAKDKPKKETHPNDTLWADVDERTFVPTLLSPPMPETVLDELRCRYSRFRTRHTREYVAKREAMAAAKDARKRSVDEMLLPVQEFNRKRREERRALGQPELTDEMLAKIGEVMEKNARLRKEGKTPESIQEAVAHMSIQDRSPGRHVRP</sequence>
<evidence type="ECO:0000256" key="2">
    <source>
        <dbReference type="ARBA" id="ARBA00022980"/>
    </source>
</evidence>
<keyword evidence="6" id="KW-1185">Reference proteome</keyword>
<dbReference type="GO" id="GO:0003723">
    <property type="term" value="F:RNA binding"/>
    <property type="evidence" value="ECO:0007669"/>
    <property type="project" value="InterPro"/>
</dbReference>
<comment type="similarity">
    <text evidence="1">Belongs to the universal ribosomal protein uL24 family.</text>
</comment>
<evidence type="ECO:0000313" key="6">
    <source>
        <dbReference type="Proteomes" id="UP001172155"/>
    </source>
</evidence>
<dbReference type="Pfam" id="PF22682">
    <property type="entry name" value="Ribosomal_uL24m-like"/>
    <property type="match status" value="1"/>
</dbReference>
<dbReference type="GO" id="GO:1990904">
    <property type="term" value="C:ribonucleoprotein complex"/>
    <property type="evidence" value="ECO:0007669"/>
    <property type="project" value="UniProtKB-KW"/>
</dbReference>
<organism evidence="5 6">
    <name type="scientific">Schizothecium vesticola</name>
    <dbReference type="NCBI Taxonomy" id="314040"/>
    <lineage>
        <taxon>Eukaryota</taxon>
        <taxon>Fungi</taxon>
        <taxon>Dikarya</taxon>
        <taxon>Ascomycota</taxon>
        <taxon>Pezizomycotina</taxon>
        <taxon>Sordariomycetes</taxon>
        <taxon>Sordariomycetidae</taxon>
        <taxon>Sordariales</taxon>
        <taxon>Schizotheciaceae</taxon>
        <taxon>Schizothecium</taxon>
    </lineage>
</organism>
<dbReference type="GO" id="GO:0005840">
    <property type="term" value="C:ribosome"/>
    <property type="evidence" value="ECO:0007669"/>
    <property type="project" value="UniProtKB-KW"/>
</dbReference>
<reference evidence="5" key="1">
    <citation type="submission" date="2023-06" db="EMBL/GenBank/DDBJ databases">
        <title>Genome-scale phylogeny and comparative genomics of the fungal order Sordariales.</title>
        <authorList>
            <consortium name="Lawrence Berkeley National Laboratory"/>
            <person name="Hensen N."/>
            <person name="Bonometti L."/>
            <person name="Westerberg I."/>
            <person name="Brannstrom I.O."/>
            <person name="Guillou S."/>
            <person name="Cros-Aarteil S."/>
            <person name="Calhoun S."/>
            <person name="Haridas S."/>
            <person name="Kuo A."/>
            <person name="Mondo S."/>
            <person name="Pangilinan J."/>
            <person name="Riley R."/>
            <person name="LaButti K."/>
            <person name="Andreopoulos B."/>
            <person name="Lipzen A."/>
            <person name="Chen C."/>
            <person name="Yanf M."/>
            <person name="Daum C."/>
            <person name="Ng V."/>
            <person name="Clum A."/>
            <person name="Steindorff A."/>
            <person name="Ohm R."/>
            <person name="Martin F."/>
            <person name="Silar P."/>
            <person name="Natvig D."/>
            <person name="Lalanne C."/>
            <person name="Gautier V."/>
            <person name="Ament-velasquez S.L."/>
            <person name="Kruys A."/>
            <person name="Hutchinson M.I."/>
            <person name="Powell A.J."/>
            <person name="Barry K."/>
            <person name="Miller A.N."/>
            <person name="Grigoriev I.V."/>
            <person name="Debuchy R."/>
            <person name="Gladieux P."/>
            <person name="Thoren M.H."/>
            <person name="Johannesson H."/>
        </authorList>
    </citation>
    <scope>NUCLEOTIDE SEQUENCE</scope>
    <source>
        <strain evidence="5">SMH3187-1</strain>
    </source>
</reference>
<dbReference type="Proteomes" id="UP001172155">
    <property type="component" value="Unassembled WGS sequence"/>
</dbReference>
<dbReference type="CDD" id="cd06089">
    <property type="entry name" value="KOW_RPL26"/>
    <property type="match status" value="1"/>
</dbReference>
<evidence type="ECO:0000256" key="1">
    <source>
        <dbReference type="ARBA" id="ARBA00010618"/>
    </source>
</evidence>
<keyword evidence="2" id="KW-0689">Ribosomal protein</keyword>
<feature type="region of interest" description="Disordered" evidence="4">
    <location>
        <begin position="351"/>
        <end position="382"/>
    </location>
</feature>
<dbReference type="InterPro" id="IPR008991">
    <property type="entry name" value="Translation_prot_SH3-like_sf"/>
</dbReference>
<accession>A0AA40JZL9</accession>
<evidence type="ECO:0000313" key="5">
    <source>
        <dbReference type="EMBL" id="KAK0740552.1"/>
    </source>
</evidence>
<dbReference type="InterPro" id="IPR014722">
    <property type="entry name" value="Rib_uL2_dom2"/>
</dbReference>
<dbReference type="EMBL" id="JAUKUD010000006">
    <property type="protein sequence ID" value="KAK0740552.1"/>
    <property type="molecule type" value="Genomic_DNA"/>
</dbReference>
<comment type="caution">
    <text evidence="5">The sequence shown here is derived from an EMBL/GenBank/DDBJ whole genome shotgun (WGS) entry which is preliminary data.</text>
</comment>
<dbReference type="AlphaFoldDB" id="A0AA40JZL9"/>
<dbReference type="GO" id="GO:0003735">
    <property type="term" value="F:structural constituent of ribosome"/>
    <property type="evidence" value="ECO:0007669"/>
    <property type="project" value="InterPro"/>
</dbReference>
<dbReference type="InterPro" id="IPR003256">
    <property type="entry name" value="Ribosomal_uL24"/>
</dbReference>